<dbReference type="EMBL" id="QJKF01000003">
    <property type="protein sequence ID" value="PXX66633.1"/>
    <property type="molecule type" value="Genomic_DNA"/>
</dbReference>
<evidence type="ECO:0000313" key="2">
    <source>
        <dbReference type="EMBL" id="PXX66633.1"/>
    </source>
</evidence>
<feature type="chain" id="PRO_5016333310" evidence="1">
    <location>
        <begin position="27"/>
        <end position="78"/>
    </location>
</feature>
<accession>A0A318KHM4</accession>
<comment type="caution">
    <text evidence="2">The sequence shown here is derived from an EMBL/GenBank/DDBJ whole genome shotgun (WGS) entry which is preliminary data.</text>
</comment>
<gene>
    <name evidence="2" type="ORF">DFR70_103382</name>
</gene>
<keyword evidence="3" id="KW-1185">Reference proteome</keyword>
<feature type="signal peptide" evidence="1">
    <location>
        <begin position="1"/>
        <end position="26"/>
    </location>
</feature>
<dbReference type="Proteomes" id="UP000247569">
    <property type="component" value="Unassembled WGS sequence"/>
</dbReference>
<evidence type="ECO:0000313" key="3">
    <source>
        <dbReference type="Proteomes" id="UP000247569"/>
    </source>
</evidence>
<dbReference type="RefSeq" id="WP_040731418.1">
    <property type="nucleotide sequence ID" value="NZ_QJKF01000003.1"/>
</dbReference>
<name>A0A318KHM4_9NOCA</name>
<evidence type="ECO:0000256" key="1">
    <source>
        <dbReference type="SAM" id="SignalP"/>
    </source>
</evidence>
<keyword evidence="1" id="KW-0732">Signal</keyword>
<organism evidence="2 3">
    <name type="scientific">Nocardia tenerifensis</name>
    <dbReference type="NCBI Taxonomy" id="228006"/>
    <lineage>
        <taxon>Bacteria</taxon>
        <taxon>Bacillati</taxon>
        <taxon>Actinomycetota</taxon>
        <taxon>Actinomycetes</taxon>
        <taxon>Mycobacteriales</taxon>
        <taxon>Nocardiaceae</taxon>
        <taxon>Nocardia</taxon>
    </lineage>
</organism>
<protein>
    <submittedName>
        <fullName evidence="2">Uncharacterized protein</fullName>
    </submittedName>
</protein>
<dbReference type="AlphaFoldDB" id="A0A318KHM4"/>
<reference evidence="2 3" key="1">
    <citation type="submission" date="2018-05" db="EMBL/GenBank/DDBJ databases">
        <title>Genomic Encyclopedia of Type Strains, Phase IV (KMG-IV): sequencing the most valuable type-strain genomes for metagenomic binning, comparative biology and taxonomic classification.</title>
        <authorList>
            <person name="Goeker M."/>
        </authorList>
    </citation>
    <scope>NUCLEOTIDE SEQUENCE [LARGE SCALE GENOMIC DNA]</scope>
    <source>
        <strain evidence="2 3">DSM 44704</strain>
    </source>
</reference>
<sequence>MKYKFGALILPLAAVGGIIFGSTAQASPIPPSPGTIWPNDCIRMGGEPDFNAPQSEPDQAWIGVCRGGKFDGWLIRRV</sequence>
<proteinExistence type="predicted"/>